<organism evidence="2 3">
    <name type="scientific">Elysia marginata</name>
    <dbReference type="NCBI Taxonomy" id="1093978"/>
    <lineage>
        <taxon>Eukaryota</taxon>
        <taxon>Metazoa</taxon>
        <taxon>Spiralia</taxon>
        <taxon>Lophotrochozoa</taxon>
        <taxon>Mollusca</taxon>
        <taxon>Gastropoda</taxon>
        <taxon>Heterobranchia</taxon>
        <taxon>Euthyneura</taxon>
        <taxon>Panpulmonata</taxon>
        <taxon>Sacoglossa</taxon>
        <taxon>Placobranchoidea</taxon>
        <taxon>Plakobranchidae</taxon>
        <taxon>Elysia</taxon>
    </lineage>
</organism>
<evidence type="ECO:0000256" key="1">
    <source>
        <dbReference type="SAM" id="SignalP"/>
    </source>
</evidence>
<evidence type="ECO:0000313" key="3">
    <source>
        <dbReference type="Proteomes" id="UP000762676"/>
    </source>
</evidence>
<comment type="caution">
    <text evidence="2">The sequence shown here is derived from an EMBL/GenBank/DDBJ whole genome shotgun (WGS) entry which is preliminary data.</text>
</comment>
<protein>
    <recommendedName>
        <fullName evidence="4">Sushi domain-containing protein</fullName>
    </recommendedName>
</protein>
<feature type="chain" id="PRO_5043696966" description="Sushi domain-containing protein" evidence="1">
    <location>
        <begin position="19"/>
        <end position="105"/>
    </location>
</feature>
<reference evidence="2 3" key="1">
    <citation type="journal article" date="2021" name="Elife">
        <title>Chloroplast acquisition without the gene transfer in kleptoplastic sea slugs, Plakobranchus ocellatus.</title>
        <authorList>
            <person name="Maeda T."/>
            <person name="Takahashi S."/>
            <person name="Yoshida T."/>
            <person name="Shimamura S."/>
            <person name="Takaki Y."/>
            <person name="Nagai Y."/>
            <person name="Toyoda A."/>
            <person name="Suzuki Y."/>
            <person name="Arimoto A."/>
            <person name="Ishii H."/>
            <person name="Satoh N."/>
            <person name="Nishiyama T."/>
            <person name="Hasebe M."/>
            <person name="Maruyama T."/>
            <person name="Minagawa J."/>
            <person name="Obokata J."/>
            <person name="Shigenobu S."/>
        </authorList>
    </citation>
    <scope>NUCLEOTIDE SEQUENCE [LARGE SCALE GENOMIC DNA]</scope>
</reference>
<dbReference type="EMBL" id="BMAT01008219">
    <property type="protein sequence ID" value="GFR80501.1"/>
    <property type="molecule type" value="Genomic_DNA"/>
</dbReference>
<evidence type="ECO:0000313" key="2">
    <source>
        <dbReference type="EMBL" id="GFR80501.1"/>
    </source>
</evidence>
<sequence>MFPLALILKWCFTSPVAPDDVNVKLGPLKHLIPCPDKTTTYVDEFTKDITCKKGQIVEQINLSGVGVDFICSLYISGGKCSLITYVTTAAVTVDDDDDDAATKIR</sequence>
<keyword evidence="3" id="KW-1185">Reference proteome</keyword>
<dbReference type="Proteomes" id="UP000762676">
    <property type="component" value="Unassembled WGS sequence"/>
</dbReference>
<feature type="signal peptide" evidence="1">
    <location>
        <begin position="1"/>
        <end position="18"/>
    </location>
</feature>
<gene>
    <name evidence="2" type="ORF">ElyMa_004047500</name>
</gene>
<keyword evidence="1" id="KW-0732">Signal</keyword>
<accession>A0AAV4G5J9</accession>
<proteinExistence type="predicted"/>
<name>A0AAV4G5J9_9GAST</name>
<evidence type="ECO:0008006" key="4">
    <source>
        <dbReference type="Google" id="ProtNLM"/>
    </source>
</evidence>
<dbReference type="AlphaFoldDB" id="A0AAV4G5J9"/>